<feature type="region of interest" description="Disordered" evidence="1">
    <location>
        <begin position="37"/>
        <end position="56"/>
    </location>
</feature>
<evidence type="ECO:0000256" key="1">
    <source>
        <dbReference type="SAM" id="MobiDB-lite"/>
    </source>
</evidence>
<sequence length="397" mass="45301">MFRRNTLTPGKGRMSLDMFSANDFITWVDGIKQKANQGVNSPSVTNSQQSKHHRPSRLSYVHIWDEDADASMSSEVHQTFISNETEEDEMQDHTLSYSPSQIHETEPFAESFSSNNSSLSTAAAITAFAQKSREEPITDVIEIDSEESIHYDIETREPSLDSPESTFFQQRTKNFLEVYHEDETLKSIHKTPTRENSTSSHSPHSDASLHESTNIFLDHERPAHPLISDDGELESQEFASTLKSFARGKLLDYDDSLVEVEDTFSRLQKVSNISLHYTTDSVHLDEDEEDFVKETRSVTASSSSHYEERASGFYDEDDVENRENEYEVEDDPEASQFLAFLQESHTLASPMAVGTKRSHASVDVSFTDIYLEDSSHNELYNHEVAIPRALRKRRRQR</sequence>
<dbReference type="Proteomes" id="UP000001744">
    <property type="component" value="Unassembled WGS sequence"/>
</dbReference>
<dbReference type="VEuPathDB" id="FungiDB:SJAG_01361"/>
<proteinExistence type="predicted"/>
<dbReference type="AlphaFoldDB" id="B6K0G8"/>
<feature type="region of interest" description="Disordered" evidence="1">
    <location>
        <begin position="184"/>
        <end position="210"/>
    </location>
</feature>
<dbReference type="HOGENOM" id="CLU_600137_0_0_1"/>
<evidence type="ECO:0000313" key="3">
    <source>
        <dbReference type="Proteomes" id="UP000001744"/>
    </source>
</evidence>
<organism evidence="2 3">
    <name type="scientific">Schizosaccharomyces japonicus (strain yFS275 / FY16936)</name>
    <name type="common">Fission yeast</name>
    <dbReference type="NCBI Taxonomy" id="402676"/>
    <lineage>
        <taxon>Eukaryota</taxon>
        <taxon>Fungi</taxon>
        <taxon>Dikarya</taxon>
        <taxon>Ascomycota</taxon>
        <taxon>Taphrinomycotina</taxon>
        <taxon>Schizosaccharomycetes</taxon>
        <taxon>Schizosaccharomycetales</taxon>
        <taxon>Schizosaccharomycetaceae</taxon>
        <taxon>Schizosaccharomyces</taxon>
    </lineage>
</organism>
<gene>
    <name evidence="2" type="ORF">SJAG_01361</name>
</gene>
<keyword evidence="3" id="KW-1185">Reference proteome</keyword>
<reference evidence="2 3" key="1">
    <citation type="journal article" date="2011" name="Science">
        <title>Comparative functional genomics of the fission yeasts.</title>
        <authorList>
            <person name="Rhind N."/>
            <person name="Chen Z."/>
            <person name="Yassour M."/>
            <person name="Thompson D.A."/>
            <person name="Haas B.J."/>
            <person name="Habib N."/>
            <person name="Wapinski I."/>
            <person name="Roy S."/>
            <person name="Lin M.F."/>
            <person name="Heiman D.I."/>
            <person name="Young S.K."/>
            <person name="Furuya K."/>
            <person name="Guo Y."/>
            <person name="Pidoux A."/>
            <person name="Chen H.M."/>
            <person name="Robbertse B."/>
            <person name="Goldberg J.M."/>
            <person name="Aoki K."/>
            <person name="Bayne E.H."/>
            <person name="Berlin A.M."/>
            <person name="Desjardins C.A."/>
            <person name="Dobbs E."/>
            <person name="Dukaj L."/>
            <person name="Fan L."/>
            <person name="FitzGerald M.G."/>
            <person name="French C."/>
            <person name="Gujja S."/>
            <person name="Hansen K."/>
            <person name="Keifenheim D."/>
            <person name="Levin J.Z."/>
            <person name="Mosher R.A."/>
            <person name="Mueller C.A."/>
            <person name="Pfiffner J."/>
            <person name="Priest M."/>
            <person name="Russ C."/>
            <person name="Smialowska A."/>
            <person name="Swoboda P."/>
            <person name="Sykes S.M."/>
            <person name="Vaughn M."/>
            <person name="Vengrova S."/>
            <person name="Yoder R."/>
            <person name="Zeng Q."/>
            <person name="Allshire R."/>
            <person name="Baulcombe D."/>
            <person name="Birren B.W."/>
            <person name="Brown W."/>
            <person name="Ekwall K."/>
            <person name="Kellis M."/>
            <person name="Leatherwood J."/>
            <person name="Levin H."/>
            <person name="Margalit H."/>
            <person name="Martienssen R."/>
            <person name="Nieduszynski C.A."/>
            <person name="Spatafora J.W."/>
            <person name="Friedman N."/>
            <person name="Dalgaard J.Z."/>
            <person name="Baumann P."/>
            <person name="Niki H."/>
            <person name="Regev A."/>
            <person name="Nusbaum C."/>
        </authorList>
    </citation>
    <scope>NUCLEOTIDE SEQUENCE [LARGE SCALE GENOMIC DNA]</scope>
    <source>
        <strain evidence="3">yFS275 / FY16936</strain>
    </source>
</reference>
<dbReference type="RefSeq" id="XP_002172611.2">
    <property type="nucleotide sequence ID" value="XM_002172575.2"/>
</dbReference>
<evidence type="ECO:0000313" key="2">
    <source>
        <dbReference type="EMBL" id="EEB06318.2"/>
    </source>
</evidence>
<dbReference type="JaponicusDB" id="SJAG_01361"/>
<dbReference type="GeneID" id="7048110"/>
<accession>B6K0G8</accession>
<name>B6K0G8_SCHJY</name>
<feature type="region of interest" description="Disordered" evidence="1">
    <location>
        <begin position="296"/>
        <end position="319"/>
    </location>
</feature>
<dbReference type="OrthoDB" id="5386583at2759"/>
<feature type="compositionally biased region" description="Polar residues" evidence="1">
    <location>
        <begin position="37"/>
        <end position="49"/>
    </location>
</feature>
<dbReference type="EMBL" id="KE651168">
    <property type="protein sequence ID" value="EEB06318.2"/>
    <property type="molecule type" value="Genomic_DNA"/>
</dbReference>
<protein>
    <submittedName>
        <fullName evidence="2">Uncharacterized protein</fullName>
    </submittedName>
</protein>
<dbReference type="STRING" id="402676.B6K0G8"/>